<protein>
    <submittedName>
        <fullName evidence="5">Transcriptional regulator SlyA</fullName>
    </submittedName>
</protein>
<dbReference type="Gene3D" id="1.10.10.10">
    <property type="entry name" value="Winged helix-like DNA-binding domain superfamily/Winged helix DNA-binding domain"/>
    <property type="match status" value="1"/>
</dbReference>
<evidence type="ECO:0000313" key="5">
    <source>
        <dbReference type="EMBL" id="RUS67386.1"/>
    </source>
</evidence>
<keyword evidence="3" id="KW-0804">Transcription</keyword>
<dbReference type="InterPro" id="IPR036388">
    <property type="entry name" value="WH-like_DNA-bd_sf"/>
</dbReference>
<dbReference type="GO" id="GO:0003700">
    <property type="term" value="F:DNA-binding transcription factor activity"/>
    <property type="evidence" value="ECO:0007669"/>
    <property type="project" value="InterPro"/>
</dbReference>
<dbReference type="GO" id="GO:0003677">
    <property type="term" value="F:DNA binding"/>
    <property type="evidence" value="ECO:0007669"/>
    <property type="project" value="UniProtKB-KW"/>
</dbReference>
<keyword evidence="2" id="KW-0238">DNA-binding</keyword>
<sequence length="141" mass="16524">MKNDVGYLIKQIDECLYRKANQNLKLIDLTLSQVKVLILLREREKTRQLTSHKDIEESLHVSHPTVLGLLRRLEAKGFIRTETGTADRRIRNVFLTQRDASFWDSLRTNQVAMEKLILANFSKEEKDTLRLLLTKLLHNIQ</sequence>
<dbReference type="SUPFAM" id="SSF46785">
    <property type="entry name" value="Winged helix' DNA-binding domain"/>
    <property type="match status" value="1"/>
</dbReference>
<dbReference type="PRINTS" id="PR00598">
    <property type="entry name" value="HTHMARR"/>
</dbReference>
<dbReference type="AlphaFoldDB" id="A0A433SFB9"/>
<comment type="caution">
    <text evidence="5">The sequence shown here is derived from an EMBL/GenBank/DDBJ whole genome shotgun (WGS) entry which is preliminary data.</text>
</comment>
<proteinExistence type="predicted"/>
<organism evidence="5 6">
    <name type="scientific">Saezia sanguinis</name>
    <dbReference type="NCBI Taxonomy" id="1965230"/>
    <lineage>
        <taxon>Bacteria</taxon>
        <taxon>Pseudomonadati</taxon>
        <taxon>Pseudomonadota</taxon>
        <taxon>Betaproteobacteria</taxon>
        <taxon>Burkholderiales</taxon>
        <taxon>Saeziaceae</taxon>
        <taxon>Saezia</taxon>
    </lineage>
</organism>
<dbReference type="PROSITE" id="PS50995">
    <property type="entry name" value="HTH_MARR_2"/>
    <property type="match status" value="1"/>
</dbReference>
<dbReference type="RefSeq" id="WP_126979375.1">
    <property type="nucleotide sequence ID" value="NZ_PQSP01000002.1"/>
</dbReference>
<evidence type="ECO:0000313" key="6">
    <source>
        <dbReference type="Proteomes" id="UP000286947"/>
    </source>
</evidence>
<name>A0A433SFB9_9BURK</name>
<keyword evidence="1" id="KW-0805">Transcription regulation</keyword>
<evidence type="ECO:0000259" key="4">
    <source>
        <dbReference type="PROSITE" id="PS50995"/>
    </source>
</evidence>
<dbReference type="Proteomes" id="UP000286947">
    <property type="component" value="Unassembled WGS sequence"/>
</dbReference>
<reference evidence="5 6" key="1">
    <citation type="submission" date="2018-01" db="EMBL/GenBank/DDBJ databases">
        <title>Saezia sanguinis gen. nov., sp. nov., in the order Burkholderiales isolated from human blood.</title>
        <authorList>
            <person name="Medina-Pascual M.J."/>
            <person name="Valdezate S."/>
            <person name="Monzon S."/>
            <person name="Cuesta I."/>
            <person name="Carrasco G."/>
            <person name="Villalon P."/>
            <person name="Saez-Nieto J.A."/>
        </authorList>
    </citation>
    <scope>NUCLEOTIDE SEQUENCE [LARGE SCALE GENOMIC DNA]</scope>
    <source>
        <strain evidence="5 6">CNM695-12</strain>
    </source>
</reference>
<keyword evidence="6" id="KW-1185">Reference proteome</keyword>
<gene>
    <name evidence="5" type="primary">slyA</name>
    <name evidence="5" type="ORF">CUZ56_01331</name>
</gene>
<evidence type="ECO:0000256" key="2">
    <source>
        <dbReference type="ARBA" id="ARBA00023125"/>
    </source>
</evidence>
<dbReference type="PANTHER" id="PTHR42756">
    <property type="entry name" value="TRANSCRIPTIONAL REGULATOR, MARR"/>
    <property type="match status" value="1"/>
</dbReference>
<dbReference type="InterPro" id="IPR000835">
    <property type="entry name" value="HTH_MarR-typ"/>
</dbReference>
<dbReference type="InterPro" id="IPR036390">
    <property type="entry name" value="WH_DNA-bd_sf"/>
</dbReference>
<accession>A0A433SFB9</accession>
<dbReference type="SMART" id="SM00347">
    <property type="entry name" value="HTH_MARR"/>
    <property type="match status" value="1"/>
</dbReference>
<dbReference type="OrthoDB" id="32523at2"/>
<dbReference type="EMBL" id="PQSP01000002">
    <property type="protein sequence ID" value="RUS67386.1"/>
    <property type="molecule type" value="Genomic_DNA"/>
</dbReference>
<evidence type="ECO:0000256" key="3">
    <source>
        <dbReference type="ARBA" id="ARBA00023163"/>
    </source>
</evidence>
<evidence type="ECO:0000256" key="1">
    <source>
        <dbReference type="ARBA" id="ARBA00023015"/>
    </source>
</evidence>
<feature type="domain" description="HTH marR-type" evidence="4">
    <location>
        <begin position="2"/>
        <end position="138"/>
    </location>
</feature>
<dbReference type="PANTHER" id="PTHR42756:SF1">
    <property type="entry name" value="TRANSCRIPTIONAL REPRESSOR OF EMRAB OPERON"/>
    <property type="match status" value="1"/>
</dbReference>
<dbReference type="Pfam" id="PF01047">
    <property type="entry name" value="MarR"/>
    <property type="match status" value="1"/>
</dbReference>